<gene>
    <name evidence="2" type="ORF">ACFFJP_01680</name>
</gene>
<evidence type="ECO:0000313" key="2">
    <source>
        <dbReference type="EMBL" id="MFC0046997.1"/>
    </source>
</evidence>
<dbReference type="SUPFAM" id="SSF51735">
    <property type="entry name" value="NAD(P)-binding Rossmann-fold domains"/>
    <property type="match status" value="1"/>
</dbReference>
<sequence>MQQIALIVGGSSGIGLATARLLAAAGTPLLLVGRDYDKLLAAQTELKQLSGAGVEIAPVDLYDTQAVQAFISQLAAESRHIQYLVNAAGYFKPVSFLDHSPADYAAQMDINQAFFFITQAVAKNMQLHGGGAIVNIGSMWAHQAVKATPSSAYSMQKAGLHALTKNLAIELAEYGIRVNAVAPAVVLSTIYKSFIAEAEIRDALAGFAGFHPLGRIGTPLDIAQTVFFLLSDRASWISGTIVDVDGGVMAGRN</sequence>
<dbReference type="Proteomes" id="UP001589813">
    <property type="component" value="Unassembled WGS sequence"/>
</dbReference>
<dbReference type="PANTHER" id="PTHR42760">
    <property type="entry name" value="SHORT-CHAIN DEHYDROGENASES/REDUCTASES FAMILY MEMBER"/>
    <property type="match status" value="1"/>
</dbReference>
<dbReference type="PANTHER" id="PTHR42760:SF40">
    <property type="entry name" value="3-OXOACYL-[ACYL-CARRIER-PROTEIN] REDUCTASE, CHLOROPLASTIC"/>
    <property type="match status" value="1"/>
</dbReference>
<dbReference type="CDD" id="cd05233">
    <property type="entry name" value="SDR_c"/>
    <property type="match status" value="1"/>
</dbReference>
<dbReference type="InterPro" id="IPR036291">
    <property type="entry name" value="NAD(P)-bd_dom_sf"/>
</dbReference>
<evidence type="ECO:0000313" key="3">
    <source>
        <dbReference type="Proteomes" id="UP001589813"/>
    </source>
</evidence>
<dbReference type="Pfam" id="PF13561">
    <property type="entry name" value="adh_short_C2"/>
    <property type="match status" value="1"/>
</dbReference>
<dbReference type="Gene3D" id="3.40.50.720">
    <property type="entry name" value="NAD(P)-binding Rossmann-like Domain"/>
    <property type="match status" value="1"/>
</dbReference>
<comment type="caution">
    <text evidence="2">The sequence shown here is derived from an EMBL/GenBank/DDBJ whole genome shotgun (WGS) entry which is preliminary data.</text>
</comment>
<reference evidence="2 3" key="1">
    <citation type="submission" date="2024-09" db="EMBL/GenBank/DDBJ databases">
        <authorList>
            <person name="Sun Q."/>
            <person name="Mori K."/>
        </authorList>
    </citation>
    <scope>NUCLEOTIDE SEQUENCE [LARGE SCALE GENOMIC DNA]</scope>
    <source>
        <strain evidence="2 3">KCTC 23315</strain>
    </source>
</reference>
<dbReference type="EC" id="1.1.1.-" evidence="2"/>
<keyword evidence="3" id="KW-1185">Reference proteome</keyword>
<name>A0ABV6B800_9GAMM</name>
<dbReference type="EMBL" id="JBHLXP010000001">
    <property type="protein sequence ID" value="MFC0046997.1"/>
    <property type="molecule type" value="Genomic_DNA"/>
</dbReference>
<dbReference type="InterPro" id="IPR002347">
    <property type="entry name" value="SDR_fam"/>
</dbReference>
<dbReference type="PRINTS" id="PR00081">
    <property type="entry name" value="GDHRDH"/>
</dbReference>
<accession>A0ABV6B800</accession>
<dbReference type="PRINTS" id="PR00080">
    <property type="entry name" value="SDRFAMILY"/>
</dbReference>
<protein>
    <submittedName>
        <fullName evidence="2">SDR family NAD(P)-dependent oxidoreductase</fullName>
        <ecNumber evidence="2">1.1.1.-</ecNumber>
    </submittedName>
</protein>
<dbReference type="GO" id="GO:0016491">
    <property type="term" value="F:oxidoreductase activity"/>
    <property type="evidence" value="ECO:0007669"/>
    <property type="project" value="UniProtKB-KW"/>
</dbReference>
<evidence type="ECO:0000256" key="1">
    <source>
        <dbReference type="ARBA" id="ARBA00006484"/>
    </source>
</evidence>
<organism evidence="2 3">
    <name type="scientific">Rheinheimera tilapiae</name>
    <dbReference type="NCBI Taxonomy" id="875043"/>
    <lineage>
        <taxon>Bacteria</taxon>
        <taxon>Pseudomonadati</taxon>
        <taxon>Pseudomonadota</taxon>
        <taxon>Gammaproteobacteria</taxon>
        <taxon>Chromatiales</taxon>
        <taxon>Chromatiaceae</taxon>
        <taxon>Rheinheimera</taxon>
    </lineage>
</organism>
<dbReference type="RefSeq" id="WP_377239804.1">
    <property type="nucleotide sequence ID" value="NZ_JBHLXP010000001.1"/>
</dbReference>
<proteinExistence type="inferred from homology"/>
<keyword evidence="2" id="KW-0560">Oxidoreductase</keyword>
<comment type="similarity">
    <text evidence="1">Belongs to the short-chain dehydrogenases/reductases (SDR) family.</text>
</comment>